<comment type="catalytic activity">
    <reaction evidence="11 12">
        <text>phosphoenolpyruvate + UDP-N-acetyl-alpha-D-glucosamine = UDP-N-acetyl-3-O-(1-carboxyvinyl)-alpha-D-glucosamine + phosphate</text>
        <dbReference type="Rhea" id="RHEA:18681"/>
        <dbReference type="ChEBI" id="CHEBI:43474"/>
        <dbReference type="ChEBI" id="CHEBI:57705"/>
        <dbReference type="ChEBI" id="CHEBI:58702"/>
        <dbReference type="ChEBI" id="CHEBI:68483"/>
        <dbReference type="EC" id="2.5.1.7"/>
    </reaction>
</comment>
<dbReference type="EC" id="2.5.1.7" evidence="12"/>
<dbReference type="STRING" id="28234.SAMN04488588_1076"/>
<dbReference type="InterPro" id="IPR013792">
    <property type="entry name" value="RNA3'P_cycl/enolpyr_Trfase_a/b"/>
</dbReference>
<dbReference type="GO" id="GO:0005737">
    <property type="term" value="C:cytoplasm"/>
    <property type="evidence" value="ECO:0007669"/>
    <property type="project" value="UniProtKB-SubCell"/>
</dbReference>
<dbReference type="Proteomes" id="UP000297288">
    <property type="component" value="Unassembled WGS sequence"/>
</dbReference>
<organism evidence="14 16">
    <name type="scientific">Geotoga petraea</name>
    <dbReference type="NCBI Taxonomy" id="28234"/>
    <lineage>
        <taxon>Bacteria</taxon>
        <taxon>Thermotogati</taxon>
        <taxon>Thermotogota</taxon>
        <taxon>Thermotogae</taxon>
        <taxon>Petrotogales</taxon>
        <taxon>Petrotogaceae</taxon>
        <taxon>Geotoga</taxon>
    </lineage>
</organism>
<feature type="active site" description="Proton donor" evidence="12">
    <location>
        <position position="124"/>
    </location>
</feature>
<keyword evidence="5 12" id="KW-0808">Transferase</keyword>
<evidence type="ECO:0000256" key="6">
    <source>
        <dbReference type="ARBA" id="ARBA00022960"/>
    </source>
</evidence>
<evidence type="ECO:0000256" key="2">
    <source>
        <dbReference type="ARBA" id="ARBA00004752"/>
    </source>
</evidence>
<dbReference type="GO" id="GO:0009252">
    <property type="term" value="P:peptidoglycan biosynthetic process"/>
    <property type="evidence" value="ECO:0007669"/>
    <property type="project" value="UniProtKB-UniRule"/>
</dbReference>
<dbReference type="PANTHER" id="PTHR43783:SF1">
    <property type="entry name" value="UDP-N-ACETYLGLUCOSAMINE 1-CARBOXYVINYLTRANSFERASE"/>
    <property type="match status" value="1"/>
</dbReference>
<evidence type="ECO:0000313" key="15">
    <source>
        <dbReference type="EMBL" id="TGG87607.1"/>
    </source>
</evidence>
<comment type="similarity">
    <text evidence="10 12">Belongs to the EPSP synthase family. MurA subfamily.</text>
</comment>
<dbReference type="InterPro" id="IPR005750">
    <property type="entry name" value="UDP_GlcNAc_COvinyl_MurA"/>
</dbReference>
<reference evidence="15 17" key="2">
    <citation type="submission" date="2019-04" db="EMBL/GenBank/DDBJ databases">
        <title>Draft genome sequence data and analysis of a Fermenting Bacterium, Geotoga petraea strain HO-Geo1, isolated from heavy-oil petroleum reservoir in Russia.</title>
        <authorList>
            <person name="Grouzdev D.S."/>
            <person name="Semenova E.M."/>
            <person name="Sokolova D.S."/>
            <person name="Tourova T.P."/>
            <person name="Poltaraus A.B."/>
            <person name="Nazina T.N."/>
        </authorList>
    </citation>
    <scope>NUCLEOTIDE SEQUENCE [LARGE SCALE GENOMIC DNA]</scope>
    <source>
        <strain evidence="15 17">HO-Geo1</strain>
    </source>
</reference>
<dbReference type="EMBL" id="FMYV01000004">
    <property type="protein sequence ID" value="SDC44156.1"/>
    <property type="molecule type" value="Genomic_DNA"/>
</dbReference>
<dbReference type="GO" id="GO:0051301">
    <property type="term" value="P:cell division"/>
    <property type="evidence" value="ECO:0007669"/>
    <property type="project" value="UniProtKB-KW"/>
</dbReference>
<evidence type="ECO:0000256" key="5">
    <source>
        <dbReference type="ARBA" id="ARBA00022679"/>
    </source>
</evidence>
<protein>
    <recommendedName>
        <fullName evidence="12">UDP-N-acetylglucosamine 1-carboxyvinyltransferase</fullName>
        <ecNumber evidence="12">2.5.1.7</ecNumber>
    </recommendedName>
    <alternativeName>
        <fullName evidence="12">Enoylpyruvate transferase</fullName>
    </alternativeName>
    <alternativeName>
        <fullName evidence="12">UDP-N-acetylglucosamine enolpyruvyl transferase</fullName>
        <shortName evidence="12">EPT</shortName>
    </alternativeName>
</protein>
<feature type="domain" description="Enolpyruvate transferase" evidence="13">
    <location>
        <begin position="15"/>
        <end position="419"/>
    </location>
</feature>
<gene>
    <name evidence="12 15" type="primary">murA</name>
    <name evidence="15" type="ORF">E4650_07645</name>
    <name evidence="14" type="ORF">SAMN04488588_1076</name>
</gene>
<evidence type="ECO:0000313" key="16">
    <source>
        <dbReference type="Proteomes" id="UP000199322"/>
    </source>
</evidence>
<dbReference type="EMBL" id="SRME01000004">
    <property type="protein sequence ID" value="TGG87607.1"/>
    <property type="molecule type" value="Genomic_DNA"/>
</dbReference>
<accession>A0A1G6LN69</accession>
<comment type="caution">
    <text evidence="12">Lacks conserved residue(s) required for the propagation of feature annotation.</text>
</comment>
<evidence type="ECO:0000256" key="11">
    <source>
        <dbReference type="ARBA" id="ARBA00047527"/>
    </source>
</evidence>
<proteinExistence type="inferred from homology"/>
<dbReference type="AlphaFoldDB" id="A0A1G6LN69"/>
<feature type="binding site" evidence="12">
    <location>
        <position position="318"/>
    </location>
    <ligand>
        <name>UDP-N-acetyl-alpha-D-glucosamine</name>
        <dbReference type="ChEBI" id="CHEBI:57705"/>
    </ligand>
</feature>
<dbReference type="Pfam" id="PF00275">
    <property type="entry name" value="EPSP_synthase"/>
    <property type="match status" value="1"/>
</dbReference>
<evidence type="ECO:0000313" key="17">
    <source>
        <dbReference type="Proteomes" id="UP000297288"/>
    </source>
</evidence>
<evidence type="ECO:0000256" key="4">
    <source>
        <dbReference type="ARBA" id="ARBA00022618"/>
    </source>
</evidence>
<evidence type="ECO:0000256" key="3">
    <source>
        <dbReference type="ARBA" id="ARBA00022490"/>
    </source>
</evidence>
<feature type="binding site" evidence="12">
    <location>
        <begin position="30"/>
        <end position="31"/>
    </location>
    <ligand>
        <name>phosphoenolpyruvate</name>
        <dbReference type="ChEBI" id="CHEBI:58702"/>
    </ligand>
</feature>
<comment type="pathway">
    <text evidence="2 12">Cell wall biogenesis; peptidoglycan biosynthesis.</text>
</comment>
<dbReference type="InterPro" id="IPR036968">
    <property type="entry name" value="Enolpyruvate_Tfrase_sf"/>
</dbReference>
<evidence type="ECO:0000256" key="7">
    <source>
        <dbReference type="ARBA" id="ARBA00022984"/>
    </source>
</evidence>
<dbReference type="InterPro" id="IPR001986">
    <property type="entry name" value="Enolpyruvate_Tfrase_dom"/>
</dbReference>
<dbReference type="OrthoDB" id="9803760at2"/>
<dbReference type="HAMAP" id="MF_00111">
    <property type="entry name" value="MurA"/>
    <property type="match status" value="1"/>
</dbReference>
<dbReference type="CDD" id="cd01555">
    <property type="entry name" value="UdpNAET"/>
    <property type="match status" value="1"/>
</dbReference>
<feature type="modified residue" description="2-(S-cysteinyl)pyruvic acid O-phosphothioketal" evidence="12">
    <location>
        <position position="124"/>
    </location>
</feature>
<feature type="binding site" evidence="12">
    <location>
        <position position="340"/>
    </location>
    <ligand>
        <name>UDP-N-acetyl-alpha-D-glucosamine</name>
        <dbReference type="ChEBI" id="CHEBI:57705"/>
    </ligand>
</feature>
<sequence length="431" mass="47234">MNAINLDSSNKLIVKGPQVASGSIKISGSKNAVLPIMAATLLTKDRVVLNNVPDLADVQTMLEILEYSGKSIKKSDDQLIIEEFQELKGEIPYEPVRKMRASFNVYGPLTLRTRETKVALPGGCSLGVRPVNYHLEGLKKMGIESTTEHGYVIGKITNSKDKINISLPFPSVGATEHLITSAVLLKGKTIKISNCAMEPEITDLIDFLSKMGANIEGKNTSIITIKGVEELKGIEYSVSPDRIEAGTYIIMGAILGDNLKIEKVCIDDLRILLNILEEIGITFDHSEEEKYVKISKTDFDKVRNLNIDTAPYPGFPTDLQPQISVLASLIPGKSTISENIFSSRFNHIDELNRMGANIRLEDNTAIIDGVDYLSGAPIQATDLRAAAALLIAALSAEGESIISNIDHIFRGYEKLKEKLENVGIKIEFSKY</sequence>
<dbReference type="NCBIfam" id="NF006873">
    <property type="entry name" value="PRK09369.1"/>
    <property type="match status" value="1"/>
</dbReference>
<keyword evidence="7 12" id="KW-0573">Peptidoglycan synthesis</keyword>
<keyword evidence="8 12" id="KW-0131">Cell cycle</keyword>
<dbReference type="UniPathway" id="UPA00219"/>
<keyword evidence="12" id="KW-0670">Pyruvate</keyword>
<reference evidence="14 16" key="1">
    <citation type="submission" date="2016-10" db="EMBL/GenBank/DDBJ databases">
        <authorList>
            <person name="de Groot N.N."/>
        </authorList>
    </citation>
    <scope>NUCLEOTIDE SEQUENCE [LARGE SCALE GENOMIC DNA]</scope>
    <source>
        <strain evidence="14 16">WG14</strain>
    </source>
</reference>
<dbReference type="GO" id="GO:0071555">
    <property type="term" value="P:cell wall organization"/>
    <property type="evidence" value="ECO:0007669"/>
    <property type="project" value="UniProtKB-KW"/>
</dbReference>
<dbReference type="PANTHER" id="PTHR43783">
    <property type="entry name" value="UDP-N-ACETYLGLUCOSAMINE 1-CARBOXYVINYLTRANSFERASE"/>
    <property type="match status" value="1"/>
</dbReference>
<keyword evidence="4 12" id="KW-0132">Cell division</keyword>
<dbReference type="RefSeq" id="WP_091403434.1">
    <property type="nucleotide sequence ID" value="NZ_FMYV01000004.1"/>
</dbReference>
<evidence type="ECO:0000256" key="12">
    <source>
        <dbReference type="HAMAP-Rule" id="MF_00111"/>
    </source>
</evidence>
<evidence type="ECO:0000256" key="1">
    <source>
        <dbReference type="ARBA" id="ARBA00004496"/>
    </source>
</evidence>
<feature type="binding site" evidence="12">
    <location>
        <position position="100"/>
    </location>
    <ligand>
        <name>UDP-N-acetyl-alpha-D-glucosamine</name>
        <dbReference type="ChEBI" id="CHEBI:57705"/>
    </ligand>
</feature>
<keyword evidence="16" id="KW-1185">Reference proteome</keyword>
<evidence type="ECO:0000313" key="14">
    <source>
        <dbReference type="EMBL" id="SDC44156.1"/>
    </source>
</evidence>
<dbReference type="Gene3D" id="3.65.10.10">
    <property type="entry name" value="Enolpyruvate transferase domain"/>
    <property type="match status" value="2"/>
</dbReference>
<evidence type="ECO:0000256" key="8">
    <source>
        <dbReference type="ARBA" id="ARBA00023306"/>
    </source>
</evidence>
<keyword evidence="9 12" id="KW-0961">Cell wall biogenesis/degradation</keyword>
<dbReference type="GO" id="GO:0008760">
    <property type="term" value="F:UDP-N-acetylglucosamine 1-carboxyvinyltransferase activity"/>
    <property type="evidence" value="ECO:0007669"/>
    <property type="project" value="UniProtKB-UniRule"/>
</dbReference>
<dbReference type="InterPro" id="IPR050068">
    <property type="entry name" value="MurA_subfamily"/>
</dbReference>
<dbReference type="GO" id="GO:0019277">
    <property type="term" value="P:UDP-N-acetylgalactosamine biosynthetic process"/>
    <property type="evidence" value="ECO:0007669"/>
    <property type="project" value="InterPro"/>
</dbReference>
<comment type="subcellular location">
    <subcellularLocation>
        <location evidence="1 12">Cytoplasm</location>
    </subcellularLocation>
</comment>
<dbReference type="GO" id="GO:0008360">
    <property type="term" value="P:regulation of cell shape"/>
    <property type="evidence" value="ECO:0007669"/>
    <property type="project" value="UniProtKB-KW"/>
</dbReference>
<keyword evidence="6 12" id="KW-0133">Cell shape</keyword>
<dbReference type="NCBIfam" id="TIGR01072">
    <property type="entry name" value="murA"/>
    <property type="match status" value="1"/>
</dbReference>
<name>A0A1G6LN69_9BACT</name>
<keyword evidence="3 12" id="KW-0963">Cytoplasm</keyword>
<comment type="function">
    <text evidence="12">Cell wall formation. Adds enolpyruvyl to UDP-N-acetylglucosamine.</text>
</comment>
<dbReference type="SUPFAM" id="SSF55205">
    <property type="entry name" value="EPT/RTPC-like"/>
    <property type="match status" value="1"/>
</dbReference>
<evidence type="ECO:0000256" key="9">
    <source>
        <dbReference type="ARBA" id="ARBA00023316"/>
    </source>
</evidence>
<dbReference type="Proteomes" id="UP000199322">
    <property type="component" value="Unassembled WGS sequence"/>
</dbReference>
<evidence type="ECO:0000259" key="13">
    <source>
        <dbReference type="Pfam" id="PF00275"/>
    </source>
</evidence>
<evidence type="ECO:0000256" key="10">
    <source>
        <dbReference type="ARBA" id="ARBA00038367"/>
    </source>
</evidence>